<accession>A0A2U2J3U6</accession>
<organism evidence="5 6">
    <name type="scientific">Allosphingosinicella humi</name>
    <dbReference type="NCBI Taxonomy" id="2068657"/>
    <lineage>
        <taxon>Bacteria</taxon>
        <taxon>Pseudomonadati</taxon>
        <taxon>Pseudomonadota</taxon>
        <taxon>Alphaproteobacteria</taxon>
        <taxon>Sphingomonadales</taxon>
        <taxon>Sphingomonadaceae</taxon>
        <taxon>Allosphingosinicella</taxon>
    </lineage>
</organism>
<comment type="similarity">
    <text evidence="1">Belongs to the universal stress protein A family.</text>
</comment>
<feature type="domain" description="UspA" evidence="4">
    <location>
        <begin position="139"/>
        <end position="273"/>
    </location>
</feature>
<dbReference type="RefSeq" id="WP_109271146.1">
    <property type="nucleotide sequence ID" value="NZ_QFFF01000001.1"/>
</dbReference>
<dbReference type="InterPro" id="IPR014729">
    <property type="entry name" value="Rossmann-like_a/b/a_fold"/>
</dbReference>
<name>A0A2U2J3U6_9SPHN</name>
<feature type="domain" description="UspA" evidence="4">
    <location>
        <begin position="4"/>
        <end position="130"/>
    </location>
</feature>
<dbReference type="InterPro" id="IPR006016">
    <property type="entry name" value="UspA"/>
</dbReference>
<sequence length="280" mass="30334">MQCILVATDLSSEAYNALGRACRLARQSGADLHILHAAASDCEIEEVSEIRRRLHDEAETLAEAPPLVELELSVHVTKGEGAAVILAEARRLKPDLIILGAHGEPHFRDVVFGTTASRVSSEAEQPVLVVQNDYHRRYARVMAAAEEGRAEEVLRLACGIASMHELYVVHAYGSATKSLFGYGDILEDVRADQTAKIDQVIASIPAMEDVRPQIHSIVEEGEVMSVLMREWDKAKPDLVVIGTHGRQGLARLFQASVAEAVLLGCPSDILVVPGRPALPG</sequence>
<dbReference type="Proteomes" id="UP000245916">
    <property type="component" value="Unassembled WGS sequence"/>
</dbReference>
<evidence type="ECO:0000256" key="2">
    <source>
        <dbReference type="ARBA" id="ARBA00022741"/>
    </source>
</evidence>
<evidence type="ECO:0000313" key="6">
    <source>
        <dbReference type="Proteomes" id="UP000245916"/>
    </source>
</evidence>
<evidence type="ECO:0000256" key="3">
    <source>
        <dbReference type="ARBA" id="ARBA00022840"/>
    </source>
</evidence>
<dbReference type="EMBL" id="QFFF01000001">
    <property type="protein sequence ID" value="PWG03008.1"/>
    <property type="molecule type" value="Genomic_DNA"/>
</dbReference>
<dbReference type="PRINTS" id="PR01438">
    <property type="entry name" value="UNVRSLSTRESS"/>
</dbReference>
<proteinExistence type="inferred from homology"/>
<comment type="caution">
    <text evidence="5">The sequence shown here is derived from an EMBL/GenBank/DDBJ whole genome shotgun (WGS) entry which is preliminary data.</text>
</comment>
<dbReference type="GO" id="GO:0005524">
    <property type="term" value="F:ATP binding"/>
    <property type="evidence" value="ECO:0007669"/>
    <property type="project" value="UniProtKB-KW"/>
</dbReference>
<dbReference type="CDD" id="cd00293">
    <property type="entry name" value="USP-like"/>
    <property type="match status" value="2"/>
</dbReference>
<dbReference type="InterPro" id="IPR006015">
    <property type="entry name" value="Universal_stress_UspA"/>
</dbReference>
<dbReference type="OrthoDB" id="5564966at2"/>
<evidence type="ECO:0000259" key="4">
    <source>
        <dbReference type="Pfam" id="PF00582"/>
    </source>
</evidence>
<gene>
    <name evidence="5" type="ORF">DF286_09115</name>
</gene>
<dbReference type="Pfam" id="PF00582">
    <property type="entry name" value="Usp"/>
    <property type="match status" value="2"/>
</dbReference>
<dbReference type="SUPFAM" id="SSF52402">
    <property type="entry name" value="Adenine nucleotide alpha hydrolases-like"/>
    <property type="match status" value="2"/>
</dbReference>
<dbReference type="AlphaFoldDB" id="A0A2U2J3U6"/>
<evidence type="ECO:0000313" key="5">
    <source>
        <dbReference type="EMBL" id="PWG03008.1"/>
    </source>
</evidence>
<protein>
    <recommendedName>
        <fullName evidence="4">UspA domain-containing protein</fullName>
    </recommendedName>
</protein>
<keyword evidence="6" id="KW-1185">Reference proteome</keyword>
<dbReference type="Gene3D" id="3.40.50.620">
    <property type="entry name" value="HUPs"/>
    <property type="match status" value="2"/>
</dbReference>
<keyword evidence="2" id="KW-0547">Nucleotide-binding</keyword>
<keyword evidence="3" id="KW-0067">ATP-binding</keyword>
<dbReference type="PANTHER" id="PTHR46268">
    <property type="entry name" value="STRESS RESPONSE PROTEIN NHAX"/>
    <property type="match status" value="1"/>
</dbReference>
<dbReference type="PANTHER" id="PTHR46268:SF27">
    <property type="entry name" value="UNIVERSAL STRESS PROTEIN RV2623"/>
    <property type="match status" value="1"/>
</dbReference>
<evidence type="ECO:0000256" key="1">
    <source>
        <dbReference type="ARBA" id="ARBA00008791"/>
    </source>
</evidence>
<reference evidence="5 6" key="1">
    <citation type="submission" date="2018-05" db="EMBL/GenBank/DDBJ databases">
        <title>Genome of Sphingosinicella humi QZX222.</title>
        <authorList>
            <person name="Qiao Z."/>
            <person name="Wang G."/>
        </authorList>
    </citation>
    <scope>NUCLEOTIDE SEQUENCE [LARGE SCALE GENOMIC DNA]</scope>
    <source>
        <strain evidence="5 6">QZX222</strain>
    </source>
</reference>